<organism evidence="2 3">
    <name type="scientific">Hydnum rufescens UP504</name>
    <dbReference type="NCBI Taxonomy" id="1448309"/>
    <lineage>
        <taxon>Eukaryota</taxon>
        <taxon>Fungi</taxon>
        <taxon>Dikarya</taxon>
        <taxon>Basidiomycota</taxon>
        <taxon>Agaricomycotina</taxon>
        <taxon>Agaricomycetes</taxon>
        <taxon>Cantharellales</taxon>
        <taxon>Hydnaceae</taxon>
        <taxon>Hydnum</taxon>
    </lineage>
</organism>
<gene>
    <name evidence="2" type="ORF">BS47DRAFT_278952</name>
</gene>
<feature type="compositionally biased region" description="Polar residues" evidence="1">
    <location>
        <begin position="81"/>
        <end position="91"/>
    </location>
</feature>
<feature type="region of interest" description="Disordered" evidence="1">
    <location>
        <begin position="25"/>
        <end position="98"/>
    </location>
</feature>
<evidence type="ECO:0000313" key="3">
    <source>
        <dbReference type="Proteomes" id="UP000886523"/>
    </source>
</evidence>
<evidence type="ECO:0000256" key="1">
    <source>
        <dbReference type="SAM" id="MobiDB-lite"/>
    </source>
</evidence>
<sequence>MCLNPMIVRFFAIQPLALRMAISGPGDQSDTASEVPINDAGDTTIGDTTPHAAEHATHHLNRSTPPPANTAPSTQPSSTPFSKNVSGNAPNDQHKDPLYPLLENNTKNPTIIVFKNFLDAETLEHLAKFNISLKKSEVEHYQPFTTLVNHILAAGACQKSSKPSIFARSHDTFDMHSSSGTVR</sequence>
<proteinExistence type="predicted"/>
<accession>A0A9P6AN09</accession>
<protein>
    <submittedName>
        <fullName evidence="2">Uncharacterized protein</fullName>
    </submittedName>
</protein>
<evidence type="ECO:0000313" key="2">
    <source>
        <dbReference type="EMBL" id="KAF9507781.1"/>
    </source>
</evidence>
<dbReference type="AlphaFoldDB" id="A0A9P6AN09"/>
<dbReference type="Proteomes" id="UP000886523">
    <property type="component" value="Unassembled WGS sequence"/>
</dbReference>
<dbReference type="EMBL" id="MU129073">
    <property type="protein sequence ID" value="KAF9507781.1"/>
    <property type="molecule type" value="Genomic_DNA"/>
</dbReference>
<comment type="caution">
    <text evidence="2">The sequence shown here is derived from an EMBL/GenBank/DDBJ whole genome shotgun (WGS) entry which is preliminary data.</text>
</comment>
<name>A0A9P6AN09_9AGAM</name>
<feature type="compositionally biased region" description="Low complexity" evidence="1">
    <location>
        <begin position="70"/>
        <end position="80"/>
    </location>
</feature>
<keyword evidence="3" id="KW-1185">Reference proteome</keyword>
<reference evidence="2" key="1">
    <citation type="journal article" date="2020" name="Nat. Commun.">
        <title>Large-scale genome sequencing of mycorrhizal fungi provides insights into the early evolution of symbiotic traits.</title>
        <authorList>
            <person name="Miyauchi S."/>
            <person name="Kiss E."/>
            <person name="Kuo A."/>
            <person name="Drula E."/>
            <person name="Kohler A."/>
            <person name="Sanchez-Garcia M."/>
            <person name="Morin E."/>
            <person name="Andreopoulos B."/>
            <person name="Barry K.W."/>
            <person name="Bonito G."/>
            <person name="Buee M."/>
            <person name="Carver A."/>
            <person name="Chen C."/>
            <person name="Cichocki N."/>
            <person name="Clum A."/>
            <person name="Culley D."/>
            <person name="Crous P.W."/>
            <person name="Fauchery L."/>
            <person name="Girlanda M."/>
            <person name="Hayes R.D."/>
            <person name="Keri Z."/>
            <person name="LaButti K."/>
            <person name="Lipzen A."/>
            <person name="Lombard V."/>
            <person name="Magnuson J."/>
            <person name="Maillard F."/>
            <person name="Murat C."/>
            <person name="Nolan M."/>
            <person name="Ohm R.A."/>
            <person name="Pangilinan J."/>
            <person name="Pereira M.F."/>
            <person name="Perotto S."/>
            <person name="Peter M."/>
            <person name="Pfister S."/>
            <person name="Riley R."/>
            <person name="Sitrit Y."/>
            <person name="Stielow J.B."/>
            <person name="Szollosi G."/>
            <person name="Zifcakova L."/>
            <person name="Stursova M."/>
            <person name="Spatafora J.W."/>
            <person name="Tedersoo L."/>
            <person name="Vaario L.M."/>
            <person name="Yamada A."/>
            <person name="Yan M."/>
            <person name="Wang P."/>
            <person name="Xu J."/>
            <person name="Bruns T."/>
            <person name="Baldrian P."/>
            <person name="Vilgalys R."/>
            <person name="Dunand C."/>
            <person name="Henrissat B."/>
            <person name="Grigoriev I.V."/>
            <person name="Hibbett D."/>
            <person name="Nagy L.G."/>
            <person name="Martin F.M."/>
        </authorList>
    </citation>
    <scope>NUCLEOTIDE SEQUENCE</scope>
    <source>
        <strain evidence="2">UP504</strain>
    </source>
</reference>